<feature type="transmembrane region" description="Helical" evidence="1">
    <location>
        <begin position="485"/>
        <end position="503"/>
    </location>
</feature>
<keyword evidence="1" id="KW-0472">Membrane</keyword>
<dbReference type="InterPro" id="IPR027463">
    <property type="entry name" value="AcrB_DN_DC_subdom"/>
</dbReference>
<dbReference type="Pfam" id="PF00873">
    <property type="entry name" value="ACR_tran"/>
    <property type="match status" value="1"/>
</dbReference>
<dbReference type="Gene3D" id="1.20.1640.10">
    <property type="entry name" value="Multidrug efflux transporter AcrB transmembrane domain"/>
    <property type="match status" value="3"/>
</dbReference>
<feature type="transmembrane region" description="Helical" evidence="1">
    <location>
        <begin position="339"/>
        <end position="358"/>
    </location>
</feature>
<gene>
    <name evidence="2" type="ORF">METZ01_LOCUS11312</name>
</gene>
<dbReference type="Gene3D" id="3.30.70.1440">
    <property type="entry name" value="Multidrug efflux transporter AcrB pore domain"/>
    <property type="match status" value="1"/>
</dbReference>
<feature type="transmembrane region" description="Helical" evidence="1">
    <location>
        <begin position="904"/>
        <end position="924"/>
    </location>
</feature>
<evidence type="ECO:0000256" key="1">
    <source>
        <dbReference type="SAM" id="Phobius"/>
    </source>
</evidence>
<protein>
    <recommendedName>
        <fullName evidence="3">SSD domain-containing protein</fullName>
    </recommendedName>
</protein>
<keyword evidence="1" id="KW-1133">Transmembrane helix</keyword>
<dbReference type="Gene3D" id="3.30.2090.10">
    <property type="entry name" value="Multidrug efflux transporter AcrB TolC docking domain, DN and DC subdomains"/>
    <property type="match status" value="2"/>
</dbReference>
<dbReference type="SUPFAM" id="SSF82866">
    <property type="entry name" value="Multidrug efflux transporter AcrB transmembrane domain"/>
    <property type="match status" value="2"/>
</dbReference>
<feature type="transmembrane region" description="Helical" evidence="1">
    <location>
        <begin position="1018"/>
        <end position="1044"/>
    </location>
</feature>
<feature type="transmembrane region" description="Helical" evidence="1">
    <location>
        <begin position="956"/>
        <end position="979"/>
    </location>
</feature>
<sequence>MLTILGLISYDRLPKESFPEVDQSNVIVGVPYPGNSPIDIENLITRPIEKEINIISEVKEIRSTSTQGFSTIISEFESGIEIEYAKSKIKDAVDKAKAELPNDLPFEPNIYEISFSDFPIMNITLSGKYSIDRLEYYAEILQDEIEKISEISKVEIFGVEEKEVAIKVDPYKLEARKLSFNDIENAIKYENISVSGGNMLENNIRRSVRIIGEFKSVDDIKNIIISNQNNKIVYLKDVAEVVFDYKEIESFFRLNGNPVVSVNVMKRKGSNLLKINDMINEVIAKIKPQLPSDIDIFIVANQSQNTKEQVNTLENNIISGIILVVFVLLFFLGVRNALFVGLSIPLSFAISFVILSVINIPINMIILFSLVISLGLLVDNGIVVTENIYRFMEKGYSPLRATKLGIGEISLPIITSTATTIAAFAPLVFWPGLTGKFMSFMPLGLIVTLTSSLFVALVINPVLISLLMKVEDEKNKNFAKYMRNFLILFVTGLTFIFIIKIFWLGNLLIFFALLIPLNYFIFIPLSFLFREKFLVRLEDAYGRFVNYFLEGIRPFIILFSSFLLFFISIQLFQVFQPKVLFFPENLPKYINVFAELPVGTDVNETNKFVVKLEKKISNILSPYNSIVESVVTNVGKGTLNPNDPSAFTMRDSPNRAKININFLEYKNRNGLDTEKIMEEIREKIGNFPGVSITIGKDRRGPPVGTAIHLEISGSDYSKLIDLVEEVKNYINESSISGIEKLTYDLSTRKPELIIDFDREKLRRFGLSTGILASELRTSLFGKEISKYKIGEDDYEIQLRLDDKYRYDVDALMNKNITFRSQSNGRIYQVPISSVATVKMSNSYGSVKRKDLDRVITLSSNVISGYNPTEVNQKIDKILQRFKFPNGYEYNFGGQQKEQEIEMAFLSNALMIALFLIFIIIIAQFNKLITPLIIMTSVILSTIGVFVGLILFNMDFIVVMTMIGIISLSGIVVNNAIVLIDFIELNRKRRILENKKNVISIEEIKFCVAEAGKTRLRPVLLTALTTIFGLLPLAIGLNFDFVSLIKSYEVSFFMGGDSNVFFGPIAWAIIFGLTFATFTTLIVVPTMYIIQVKFNRYFGLS</sequence>
<dbReference type="EMBL" id="UINC01000621">
    <property type="protein sequence ID" value="SUZ58458.1"/>
    <property type="molecule type" value="Genomic_DNA"/>
</dbReference>
<reference evidence="2" key="1">
    <citation type="submission" date="2018-05" db="EMBL/GenBank/DDBJ databases">
        <authorList>
            <person name="Lanie J.A."/>
            <person name="Ng W.-L."/>
            <person name="Kazmierczak K.M."/>
            <person name="Andrzejewski T.M."/>
            <person name="Davidsen T.M."/>
            <person name="Wayne K.J."/>
            <person name="Tettelin H."/>
            <person name="Glass J.I."/>
            <person name="Rusch D."/>
            <person name="Podicherti R."/>
            <person name="Tsui H.-C.T."/>
            <person name="Winkler M.E."/>
        </authorList>
    </citation>
    <scope>NUCLEOTIDE SEQUENCE</scope>
</reference>
<dbReference type="GO" id="GO:0005886">
    <property type="term" value="C:plasma membrane"/>
    <property type="evidence" value="ECO:0007669"/>
    <property type="project" value="TreeGrafter"/>
</dbReference>
<dbReference type="SUPFAM" id="SSF82693">
    <property type="entry name" value="Multidrug efflux transporter AcrB pore domain, PN1, PN2, PC1 and PC2 subdomains"/>
    <property type="match status" value="3"/>
</dbReference>
<feature type="transmembrane region" description="Helical" evidence="1">
    <location>
        <begin position="442"/>
        <end position="464"/>
    </location>
</feature>
<name>A0A381NX34_9ZZZZ</name>
<dbReference type="Gene3D" id="3.30.70.1320">
    <property type="entry name" value="Multidrug efflux transporter AcrB pore domain like"/>
    <property type="match status" value="1"/>
</dbReference>
<evidence type="ECO:0000313" key="2">
    <source>
        <dbReference type="EMBL" id="SUZ58458.1"/>
    </source>
</evidence>
<dbReference type="AlphaFoldDB" id="A0A381NX34"/>
<organism evidence="2">
    <name type="scientific">marine metagenome</name>
    <dbReference type="NCBI Taxonomy" id="408172"/>
    <lineage>
        <taxon>unclassified sequences</taxon>
        <taxon>metagenomes</taxon>
        <taxon>ecological metagenomes</taxon>
    </lineage>
</organism>
<feature type="transmembrane region" description="Helical" evidence="1">
    <location>
        <begin position="551"/>
        <end position="572"/>
    </location>
</feature>
<proteinExistence type="predicted"/>
<dbReference type="GO" id="GO:0042910">
    <property type="term" value="F:xenobiotic transmembrane transporter activity"/>
    <property type="evidence" value="ECO:0007669"/>
    <property type="project" value="TreeGrafter"/>
</dbReference>
<keyword evidence="1" id="KW-0812">Transmembrane</keyword>
<feature type="transmembrane region" description="Helical" evidence="1">
    <location>
        <begin position="931"/>
        <end position="950"/>
    </location>
</feature>
<dbReference type="SUPFAM" id="SSF82714">
    <property type="entry name" value="Multidrug efflux transporter AcrB TolC docking domain, DN and DC subdomains"/>
    <property type="match status" value="2"/>
</dbReference>
<feature type="transmembrane region" description="Helical" evidence="1">
    <location>
        <begin position="509"/>
        <end position="530"/>
    </location>
</feature>
<feature type="transmembrane region" description="Helical" evidence="1">
    <location>
        <begin position="1064"/>
        <end position="1089"/>
    </location>
</feature>
<feature type="transmembrane region" description="Helical" evidence="1">
    <location>
        <begin position="364"/>
        <end position="389"/>
    </location>
</feature>
<dbReference type="PANTHER" id="PTHR32063">
    <property type="match status" value="1"/>
</dbReference>
<dbReference type="PRINTS" id="PR00702">
    <property type="entry name" value="ACRIFLAVINRP"/>
</dbReference>
<accession>A0A381NX34</accession>
<dbReference type="InterPro" id="IPR001036">
    <property type="entry name" value="Acrflvin-R"/>
</dbReference>
<feature type="transmembrane region" description="Helical" evidence="1">
    <location>
        <begin position="409"/>
        <end position="430"/>
    </location>
</feature>
<dbReference type="Gene3D" id="3.30.70.1430">
    <property type="entry name" value="Multidrug efflux transporter AcrB pore domain"/>
    <property type="match status" value="2"/>
</dbReference>
<feature type="transmembrane region" description="Helical" evidence="1">
    <location>
        <begin position="317"/>
        <end position="334"/>
    </location>
</feature>
<dbReference type="PANTHER" id="PTHR32063:SF24">
    <property type="entry name" value="CATION EFFLUX SYSTEM (ACRB_ACRD_ACRF FAMILY)"/>
    <property type="match status" value="1"/>
</dbReference>
<evidence type="ECO:0008006" key="3">
    <source>
        <dbReference type="Google" id="ProtNLM"/>
    </source>
</evidence>